<evidence type="ECO:0000313" key="11">
    <source>
        <dbReference type="Proteomes" id="UP000199492"/>
    </source>
</evidence>
<evidence type="ECO:0000256" key="2">
    <source>
        <dbReference type="ARBA" id="ARBA00012438"/>
    </source>
</evidence>
<dbReference type="InterPro" id="IPR011990">
    <property type="entry name" value="TPR-like_helical_dom_sf"/>
</dbReference>
<dbReference type="GO" id="GO:0005524">
    <property type="term" value="F:ATP binding"/>
    <property type="evidence" value="ECO:0007669"/>
    <property type="project" value="UniProtKB-KW"/>
</dbReference>
<keyword evidence="11" id="KW-1185">Reference proteome</keyword>
<keyword evidence="6 10" id="KW-0418">Kinase</keyword>
<dbReference type="PANTHER" id="PTHR41523:SF8">
    <property type="entry name" value="ETHYLENE RESPONSE SENSOR PROTEIN"/>
    <property type="match status" value="1"/>
</dbReference>
<dbReference type="Proteomes" id="UP000199492">
    <property type="component" value="Unassembled WGS sequence"/>
</dbReference>
<keyword evidence="8" id="KW-0472">Membrane</keyword>
<dbReference type="Gene3D" id="3.30.565.10">
    <property type="entry name" value="Histidine kinase-like ATPase, C-terminal domain"/>
    <property type="match status" value="1"/>
</dbReference>
<evidence type="ECO:0000256" key="8">
    <source>
        <dbReference type="SAM" id="Phobius"/>
    </source>
</evidence>
<evidence type="ECO:0000256" key="7">
    <source>
        <dbReference type="ARBA" id="ARBA00022840"/>
    </source>
</evidence>
<dbReference type="EMBL" id="FNCZ01000002">
    <property type="protein sequence ID" value="SDH37469.1"/>
    <property type="molecule type" value="Genomic_DNA"/>
</dbReference>
<sequence length="566" mass="66588">MKYFFIFLSFFYVLTSWSQNEKFFIIGEKMVEENKLDSAKVYYNTQLRASNDRSLNAEIYLCLADIYKNELNNLEASKYYLKAFNLAKKANNVQLEFLYYVKMAEFFRRRHLISQFEKELDKATYLFKKHKIEDKYLTKYYNRKAALFTELYNNNDSTLVYASKSLELAKKVNDKDNVFYSTLEIAGVYERKKEYKKSIKYIESILDYSEQYNMIQHHSDAYISYIMALTRDNQIEKALKEALNAKEFAVENKLLIDENHFNEYIYQIYLNLKNYEKAHEYLTYINDVTDKLNQIRTDKALIDLETKYKSKEKDNQLKITRLEIINKDKELVSNRAKLYIVLGLFVLAILITLLIAYVLKGAKESNKQLKVLSKENEFLLSEANHRINNNLQLVVILISDQLKNASTENSFQLKNILTKVEAISTLHKHLYKNSDKKKIEISNYLNDVKLSFLEVFNEKNISTKFKIDSAKIPSDYAMYLGLLLTELSINSIKHAFNNQDNKTIIVELHVNENQLSFLYSDNGTVDMAQNIKPKLIDKICRQLKIDYTINTENGFTFSFKKDISNA</sequence>
<dbReference type="PANTHER" id="PTHR41523">
    <property type="entry name" value="TWO-COMPONENT SYSTEM SENSOR PROTEIN"/>
    <property type="match status" value="1"/>
</dbReference>
<comment type="catalytic activity">
    <reaction evidence="1">
        <text>ATP + protein L-histidine = ADP + protein N-phospho-L-histidine.</text>
        <dbReference type="EC" id="2.7.13.3"/>
    </reaction>
</comment>
<keyword evidence="4" id="KW-0808">Transferase</keyword>
<keyword evidence="7" id="KW-0067">ATP-binding</keyword>
<name>A0A1G8BWM6_9FLAO</name>
<reference evidence="11" key="1">
    <citation type="submission" date="2016-10" db="EMBL/GenBank/DDBJ databases">
        <authorList>
            <person name="Varghese N."/>
            <person name="Submissions S."/>
        </authorList>
    </citation>
    <scope>NUCLEOTIDE SEQUENCE [LARGE SCALE GENOMIC DNA]</scope>
    <source>
        <strain evidence="11">DSM 15363</strain>
    </source>
</reference>
<keyword evidence="8" id="KW-0812">Transmembrane</keyword>
<dbReference type="SUPFAM" id="SSF55874">
    <property type="entry name" value="ATPase domain of HSP90 chaperone/DNA topoisomerase II/histidine kinase"/>
    <property type="match status" value="1"/>
</dbReference>
<dbReference type="Gene3D" id="1.25.40.10">
    <property type="entry name" value="Tetratricopeptide repeat domain"/>
    <property type="match status" value="1"/>
</dbReference>
<keyword evidence="5" id="KW-0547">Nucleotide-binding</keyword>
<dbReference type="Pfam" id="PF07568">
    <property type="entry name" value="HisKA_2"/>
    <property type="match status" value="1"/>
</dbReference>
<dbReference type="InterPro" id="IPR036890">
    <property type="entry name" value="HATPase_C_sf"/>
</dbReference>
<feature type="transmembrane region" description="Helical" evidence="8">
    <location>
        <begin position="338"/>
        <end position="359"/>
    </location>
</feature>
<dbReference type="STRING" id="262004.SAMN04489796_102435"/>
<proteinExistence type="predicted"/>
<dbReference type="SUPFAM" id="SSF48452">
    <property type="entry name" value="TPR-like"/>
    <property type="match status" value="1"/>
</dbReference>
<gene>
    <name evidence="10" type="ORF">SAMN04489796_102435</name>
</gene>
<evidence type="ECO:0000256" key="5">
    <source>
        <dbReference type="ARBA" id="ARBA00022741"/>
    </source>
</evidence>
<dbReference type="GO" id="GO:0004673">
    <property type="term" value="F:protein histidine kinase activity"/>
    <property type="evidence" value="ECO:0007669"/>
    <property type="project" value="UniProtKB-EC"/>
</dbReference>
<evidence type="ECO:0000256" key="6">
    <source>
        <dbReference type="ARBA" id="ARBA00022777"/>
    </source>
</evidence>
<evidence type="ECO:0000259" key="9">
    <source>
        <dbReference type="Pfam" id="PF07568"/>
    </source>
</evidence>
<dbReference type="RefSeq" id="WP_092467291.1">
    <property type="nucleotide sequence ID" value="NZ_FNCZ01000002.1"/>
</dbReference>
<keyword evidence="8" id="KW-1133">Transmembrane helix</keyword>
<dbReference type="EC" id="2.7.13.3" evidence="2"/>
<feature type="domain" description="Signal transduction histidine kinase subgroup 2 dimerisation and phosphoacceptor" evidence="9">
    <location>
        <begin position="382"/>
        <end position="450"/>
    </location>
</feature>
<accession>A0A1G8BWM6</accession>
<protein>
    <recommendedName>
        <fullName evidence="2">histidine kinase</fullName>
        <ecNumber evidence="2">2.7.13.3</ecNumber>
    </recommendedName>
</protein>
<evidence type="ECO:0000256" key="1">
    <source>
        <dbReference type="ARBA" id="ARBA00000085"/>
    </source>
</evidence>
<dbReference type="OrthoDB" id="1223659at2"/>
<organism evidence="10 11">
    <name type="scientific">Winogradskyella thalassocola</name>
    <dbReference type="NCBI Taxonomy" id="262004"/>
    <lineage>
        <taxon>Bacteria</taxon>
        <taxon>Pseudomonadati</taxon>
        <taxon>Bacteroidota</taxon>
        <taxon>Flavobacteriia</taxon>
        <taxon>Flavobacteriales</taxon>
        <taxon>Flavobacteriaceae</taxon>
        <taxon>Winogradskyella</taxon>
    </lineage>
</organism>
<dbReference type="AlphaFoldDB" id="A0A1G8BWM6"/>
<keyword evidence="3" id="KW-0597">Phosphoprotein</keyword>
<evidence type="ECO:0000313" key="10">
    <source>
        <dbReference type="EMBL" id="SDH37469.1"/>
    </source>
</evidence>
<evidence type="ECO:0000256" key="3">
    <source>
        <dbReference type="ARBA" id="ARBA00022553"/>
    </source>
</evidence>
<dbReference type="InterPro" id="IPR011495">
    <property type="entry name" value="Sig_transdc_His_kin_sub2_dim/P"/>
</dbReference>
<evidence type="ECO:0000256" key="4">
    <source>
        <dbReference type="ARBA" id="ARBA00022679"/>
    </source>
</evidence>